<evidence type="ECO:0000313" key="2">
    <source>
        <dbReference type="EMBL" id="ABD88403.1"/>
    </source>
</evidence>
<evidence type="ECO:0000256" key="1">
    <source>
        <dbReference type="SAM" id="Phobius"/>
    </source>
</evidence>
<reference evidence="2" key="1">
    <citation type="submission" date="2006-03" db="EMBL/GenBank/DDBJ databases">
        <title>Complete sequence of Rhodopseudomonas palustris BisB18.</title>
        <authorList>
            <consortium name="US DOE Joint Genome Institute"/>
            <person name="Copeland A."/>
            <person name="Lucas S."/>
            <person name="Lapidus A."/>
            <person name="Barry K."/>
            <person name="Detter J.C."/>
            <person name="Glavina del Rio T."/>
            <person name="Hammon N."/>
            <person name="Israni S."/>
            <person name="Dalin E."/>
            <person name="Tice H."/>
            <person name="Pitluck S."/>
            <person name="Chain P."/>
            <person name="Malfatti S."/>
            <person name="Shin M."/>
            <person name="Vergez L."/>
            <person name="Schmutz J."/>
            <person name="Larimer F."/>
            <person name="Land M."/>
            <person name="Hauser L."/>
            <person name="Pelletier D.A."/>
            <person name="Kyrpides N."/>
            <person name="Anderson I."/>
            <person name="Oda Y."/>
            <person name="Harwood C.S."/>
            <person name="Richardson P."/>
        </authorList>
    </citation>
    <scope>NUCLEOTIDE SEQUENCE [LARGE SCALE GENOMIC DNA]</scope>
    <source>
        <strain evidence="2">BisB18</strain>
    </source>
</reference>
<feature type="transmembrane region" description="Helical" evidence="1">
    <location>
        <begin position="40"/>
        <end position="59"/>
    </location>
</feature>
<evidence type="ECO:0008006" key="3">
    <source>
        <dbReference type="Google" id="ProtNLM"/>
    </source>
</evidence>
<dbReference type="STRING" id="316056.RPC_2855"/>
<keyword evidence="1" id="KW-0812">Transmembrane</keyword>
<dbReference type="AlphaFoldDB" id="Q213N3"/>
<keyword evidence="1" id="KW-0472">Membrane</keyword>
<dbReference type="Pfam" id="PF11804">
    <property type="entry name" value="DUF3325"/>
    <property type="match status" value="1"/>
</dbReference>
<organism evidence="2">
    <name type="scientific">Rhodopseudomonas palustris (strain BisB18)</name>
    <dbReference type="NCBI Taxonomy" id="316056"/>
    <lineage>
        <taxon>Bacteria</taxon>
        <taxon>Pseudomonadati</taxon>
        <taxon>Pseudomonadota</taxon>
        <taxon>Alphaproteobacteria</taxon>
        <taxon>Hyphomicrobiales</taxon>
        <taxon>Nitrobacteraceae</taxon>
        <taxon>Rhodopseudomonas</taxon>
    </lineage>
</organism>
<dbReference type="eggNOG" id="ENOG50338B6">
    <property type="taxonomic scope" value="Bacteria"/>
</dbReference>
<protein>
    <recommendedName>
        <fullName evidence="3">DUF3325 domain-containing protein</fullName>
    </recommendedName>
</protein>
<dbReference type="HOGENOM" id="CLU_144870_4_1_5"/>
<dbReference type="EMBL" id="CP000301">
    <property type="protein sequence ID" value="ABD88403.1"/>
    <property type="molecule type" value="Genomic_DNA"/>
</dbReference>
<dbReference type="InterPro" id="IPR021762">
    <property type="entry name" value="DUF3325"/>
</dbReference>
<name>Q213N3_RHOPB</name>
<keyword evidence="1" id="KW-1133">Transmembrane helix</keyword>
<feature type="transmembrane region" description="Helical" evidence="1">
    <location>
        <begin position="66"/>
        <end position="89"/>
    </location>
</feature>
<dbReference type="RefSeq" id="WP_011473299.1">
    <property type="nucleotide sequence ID" value="NC_007925.1"/>
</dbReference>
<proteinExistence type="predicted"/>
<gene>
    <name evidence="2" type="ordered locus">RPC_2855</name>
</gene>
<accession>Q213N3</accession>
<dbReference type="KEGG" id="rpc:RPC_2855"/>
<sequence length="99" mass="10358">MMGHLVAAALCVAGFVALAFSTLRQQRDLVGRALPLAATSMFRAAGAGALIAALGLLIARHGWDHGLVMFSGHSSLAAGIAYCALIAYARIHHRSLPHR</sequence>